<proteinExistence type="predicted"/>
<accession>A0A0E9WX79</accession>
<protein>
    <submittedName>
        <fullName evidence="1">Uncharacterized protein</fullName>
    </submittedName>
</protein>
<reference evidence="1" key="1">
    <citation type="submission" date="2014-11" db="EMBL/GenBank/DDBJ databases">
        <authorList>
            <person name="Amaro Gonzalez C."/>
        </authorList>
    </citation>
    <scope>NUCLEOTIDE SEQUENCE</scope>
</reference>
<dbReference type="AlphaFoldDB" id="A0A0E9WX79"/>
<organism evidence="1">
    <name type="scientific">Anguilla anguilla</name>
    <name type="common">European freshwater eel</name>
    <name type="synonym">Muraena anguilla</name>
    <dbReference type="NCBI Taxonomy" id="7936"/>
    <lineage>
        <taxon>Eukaryota</taxon>
        <taxon>Metazoa</taxon>
        <taxon>Chordata</taxon>
        <taxon>Craniata</taxon>
        <taxon>Vertebrata</taxon>
        <taxon>Euteleostomi</taxon>
        <taxon>Actinopterygii</taxon>
        <taxon>Neopterygii</taxon>
        <taxon>Teleostei</taxon>
        <taxon>Anguilliformes</taxon>
        <taxon>Anguillidae</taxon>
        <taxon>Anguilla</taxon>
    </lineage>
</organism>
<name>A0A0E9WX79_ANGAN</name>
<dbReference type="EMBL" id="GBXM01014509">
    <property type="protein sequence ID" value="JAH94068.1"/>
    <property type="molecule type" value="Transcribed_RNA"/>
</dbReference>
<evidence type="ECO:0000313" key="1">
    <source>
        <dbReference type="EMBL" id="JAH94068.1"/>
    </source>
</evidence>
<reference evidence="1" key="2">
    <citation type="journal article" date="2015" name="Fish Shellfish Immunol.">
        <title>Early steps in the European eel (Anguilla anguilla)-Vibrio vulnificus interaction in the gills: Role of the RtxA13 toxin.</title>
        <authorList>
            <person name="Callol A."/>
            <person name="Pajuelo D."/>
            <person name="Ebbesson L."/>
            <person name="Teles M."/>
            <person name="MacKenzie S."/>
            <person name="Amaro C."/>
        </authorList>
    </citation>
    <scope>NUCLEOTIDE SEQUENCE</scope>
</reference>
<sequence>MGQQNRERLKKEQQNRACVEIGTSCQTLKLSTPFTSLNTAQFHLRPHTHPMLASDAEYHCSNNNVHIDFILYITVNEHDTSVMAHQRPFVLNYNCLQQRTAVTDARNGMYVKPGKGVREEHLLSSTSSVLSNRLKIVMNEVSQPPFSASVVKLQSTPSRSMKMSRCWLAKEEEEEGGVGGAHLGAVTLRGDGASVALRAQRGGGSHCVKGCVGEDSGVAPLGGCSWPLPPHPGKWVG</sequence>